<dbReference type="WBParaSite" id="SCUD_0000527401-mRNA-1">
    <property type="protein sequence ID" value="SCUD_0000527401-mRNA-1"/>
    <property type="gene ID" value="SCUD_0000527401"/>
</dbReference>
<organism evidence="1">
    <name type="scientific">Schistosoma curassoni</name>
    <dbReference type="NCBI Taxonomy" id="6186"/>
    <lineage>
        <taxon>Eukaryota</taxon>
        <taxon>Metazoa</taxon>
        <taxon>Spiralia</taxon>
        <taxon>Lophotrochozoa</taxon>
        <taxon>Platyhelminthes</taxon>
        <taxon>Trematoda</taxon>
        <taxon>Digenea</taxon>
        <taxon>Strigeidida</taxon>
        <taxon>Schistosomatoidea</taxon>
        <taxon>Schistosomatidae</taxon>
        <taxon>Schistosoma</taxon>
    </lineage>
</organism>
<accession>A0A183JRD5</accession>
<proteinExistence type="predicted"/>
<reference evidence="1" key="1">
    <citation type="submission" date="2016-06" db="UniProtKB">
        <authorList>
            <consortium name="WormBaseParasite"/>
        </authorList>
    </citation>
    <scope>IDENTIFICATION</scope>
</reference>
<name>A0A183JRD5_9TREM</name>
<evidence type="ECO:0000313" key="1">
    <source>
        <dbReference type="WBParaSite" id="SCUD_0000527401-mRNA-1"/>
    </source>
</evidence>
<protein>
    <submittedName>
        <fullName evidence="1">Uncharacterized protein</fullName>
    </submittedName>
</protein>
<sequence length="61" mass="7374">MVLSSTTQYCQNTGRIKHNRFHLVKLFRFITDQFEFSMTLRVRFKKYDIQSTTFSTLSRCD</sequence>
<dbReference type="AlphaFoldDB" id="A0A183JRD5"/>